<dbReference type="Proteomes" id="UP000614469">
    <property type="component" value="Unassembled WGS sequence"/>
</dbReference>
<protein>
    <submittedName>
        <fullName evidence="1">Uncharacterized protein</fullName>
    </submittedName>
</protein>
<accession>A0A8J6THR6</accession>
<evidence type="ECO:0000313" key="2">
    <source>
        <dbReference type="Proteomes" id="UP000614469"/>
    </source>
</evidence>
<gene>
    <name evidence="1" type="ORF">H8E29_06635</name>
</gene>
<proteinExistence type="predicted"/>
<sequence>MAYNVILHISGDVPVFGEVEELPGPSDTIIIVSNPRSREGKELHYIQKEVVQVIWPIDKINFIEVMPGENDEQIIGFVRE</sequence>
<dbReference type="EMBL" id="JACNJN010000085">
    <property type="protein sequence ID" value="MBC8334920.1"/>
    <property type="molecule type" value="Genomic_DNA"/>
</dbReference>
<name>A0A8J6THR6_9CHLR</name>
<evidence type="ECO:0000313" key="1">
    <source>
        <dbReference type="EMBL" id="MBC8334920.1"/>
    </source>
</evidence>
<comment type="caution">
    <text evidence="1">The sequence shown here is derived from an EMBL/GenBank/DDBJ whole genome shotgun (WGS) entry which is preliminary data.</text>
</comment>
<organism evidence="1 2">
    <name type="scientific">Candidatus Desulfolinea nitratireducens</name>
    <dbReference type="NCBI Taxonomy" id="2841698"/>
    <lineage>
        <taxon>Bacteria</taxon>
        <taxon>Bacillati</taxon>
        <taxon>Chloroflexota</taxon>
        <taxon>Anaerolineae</taxon>
        <taxon>Anaerolineales</taxon>
        <taxon>Anaerolineales incertae sedis</taxon>
        <taxon>Candidatus Desulfolinea</taxon>
    </lineage>
</organism>
<dbReference type="AlphaFoldDB" id="A0A8J6THR6"/>
<reference evidence="1 2" key="1">
    <citation type="submission" date="2020-08" db="EMBL/GenBank/DDBJ databases">
        <title>Bridging the membrane lipid divide: bacteria of the FCB group superphylum have the potential to synthesize archaeal ether lipids.</title>
        <authorList>
            <person name="Villanueva L."/>
            <person name="Von Meijenfeldt F.A.B."/>
            <person name="Westbye A.B."/>
            <person name="Yadav S."/>
            <person name="Hopmans E.C."/>
            <person name="Dutilh B.E."/>
            <person name="Sinninghe Damste J.S."/>
        </authorList>
    </citation>
    <scope>NUCLEOTIDE SEQUENCE [LARGE SCALE GENOMIC DNA]</scope>
    <source>
        <strain evidence="1">NIOZ-UU36</strain>
    </source>
</reference>